<keyword evidence="2" id="KW-0808">Transferase</keyword>
<dbReference type="Proteomes" id="UP000542776">
    <property type="component" value="Unassembled WGS sequence"/>
</dbReference>
<organism evidence="2 3">
    <name type="scientific">Aureimonas pseudogalii</name>
    <dbReference type="NCBI Taxonomy" id="1744844"/>
    <lineage>
        <taxon>Bacteria</taxon>
        <taxon>Pseudomonadati</taxon>
        <taxon>Pseudomonadota</taxon>
        <taxon>Alphaproteobacteria</taxon>
        <taxon>Hyphomicrobiales</taxon>
        <taxon>Aurantimonadaceae</taxon>
        <taxon>Aureimonas</taxon>
    </lineage>
</organism>
<keyword evidence="2" id="KW-0489">Methyltransferase</keyword>
<dbReference type="GO" id="GO:0004608">
    <property type="term" value="F:phosphatidylethanolamine N-methyltransferase activity"/>
    <property type="evidence" value="ECO:0007669"/>
    <property type="project" value="UniProtKB-EC"/>
</dbReference>
<name>A0A7W6EBC3_9HYPH</name>
<feature type="region of interest" description="Disordered" evidence="1">
    <location>
        <begin position="1"/>
        <end position="26"/>
    </location>
</feature>
<evidence type="ECO:0000313" key="2">
    <source>
        <dbReference type="EMBL" id="MBB3997719.1"/>
    </source>
</evidence>
<dbReference type="GO" id="GO:0000773">
    <property type="term" value="F:phosphatidyl-N-methylethanolamine N-methyltransferase activity"/>
    <property type="evidence" value="ECO:0007669"/>
    <property type="project" value="UniProtKB-EC"/>
</dbReference>
<evidence type="ECO:0000256" key="1">
    <source>
        <dbReference type="SAM" id="MobiDB-lite"/>
    </source>
</evidence>
<dbReference type="Gene3D" id="3.40.50.150">
    <property type="entry name" value="Vaccinia Virus protein VP39"/>
    <property type="match status" value="1"/>
</dbReference>
<proteinExistence type="predicted"/>
<protein>
    <submittedName>
        <fullName evidence="2">Phosphatidylethanolamine/phosphatidyl-N-methylethanolamine N-methyltransferase</fullName>
        <ecNumber evidence="2">2.1.1.17</ecNumber>
        <ecNumber evidence="2">2.1.1.71</ecNumber>
    </submittedName>
</protein>
<sequence length="230" mass="24628">MTRVNTSRNPNREAALQEISHKGGRDAGKGRFLREWLRSPLGVGALSPSSAALGTLMASFVPDDPDALVIELGPGTGAVTRCLLQRGIAAERLACVEYAPEFCGLLRLRYPGICIVQGDAYTPPAALLGWIDGRRIAAVVSSLPLMARPEAERSRALDRYLALLPPGAPFIQFTYSPSLPVKPDAVGATAFPSRWIKRNLPPARVVVYRREGAAFPSAGNDDAEPRPSSA</sequence>
<dbReference type="AlphaFoldDB" id="A0A7W6EBC3"/>
<dbReference type="RefSeq" id="WP_183199257.1">
    <property type="nucleotide sequence ID" value="NZ_JACIEK010000002.1"/>
</dbReference>
<dbReference type="EMBL" id="JACIEK010000002">
    <property type="protein sequence ID" value="MBB3997719.1"/>
    <property type="molecule type" value="Genomic_DNA"/>
</dbReference>
<reference evidence="2 3" key="1">
    <citation type="submission" date="2020-08" db="EMBL/GenBank/DDBJ databases">
        <title>Genomic Encyclopedia of Type Strains, Phase IV (KMG-IV): sequencing the most valuable type-strain genomes for metagenomic binning, comparative biology and taxonomic classification.</title>
        <authorList>
            <person name="Goeker M."/>
        </authorList>
    </citation>
    <scope>NUCLEOTIDE SEQUENCE [LARGE SCALE GENOMIC DNA]</scope>
    <source>
        <strain evidence="2 3">DSM 102238</strain>
    </source>
</reference>
<evidence type="ECO:0000313" key="3">
    <source>
        <dbReference type="Proteomes" id="UP000542776"/>
    </source>
</evidence>
<keyword evidence="3" id="KW-1185">Reference proteome</keyword>
<dbReference type="CDD" id="cd02440">
    <property type="entry name" value="AdoMet_MTases"/>
    <property type="match status" value="1"/>
</dbReference>
<dbReference type="GO" id="GO:0032259">
    <property type="term" value="P:methylation"/>
    <property type="evidence" value="ECO:0007669"/>
    <property type="project" value="UniProtKB-KW"/>
</dbReference>
<comment type="caution">
    <text evidence="2">The sequence shown here is derived from an EMBL/GenBank/DDBJ whole genome shotgun (WGS) entry which is preliminary data.</text>
</comment>
<dbReference type="EC" id="2.1.1.71" evidence="2"/>
<dbReference type="EC" id="2.1.1.17" evidence="2"/>
<dbReference type="InterPro" id="IPR029063">
    <property type="entry name" value="SAM-dependent_MTases_sf"/>
</dbReference>
<accession>A0A7W6EBC3</accession>
<gene>
    <name evidence="2" type="ORF">GGR04_001555</name>
</gene>
<dbReference type="SUPFAM" id="SSF53335">
    <property type="entry name" value="S-adenosyl-L-methionine-dependent methyltransferases"/>
    <property type="match status" value="1"/>
</dbReference>